<accession>A0A1J0GHM9</accession>
<feature type="transmembrane region" description="Helical" evidence="1">
    <location>
        <begin position="21"/>
        <end position="41"/>
    </location>
</feature>
<dbReference type="AlphaFoldDB" id="A0A1J0GHM9"/>
<dbReference type="InterPro" id="IPR046664">
    <property type="entry name" value="DUF6773"/>
</dbReference>
<evidence type="ECO:0000256" key="1">
    <source>
        <dbReference type="SAM" id="Phobius"/>
    </source>
</evidence>
<feature type="transmembrane region" description="Helical" evidence="1">
    <location>
        <begin position="47"/>
        <end position="67"/>
    </location>
</feature>
<feature type="transmembrane region" description="Helical" evidence="1">
    <location>
        <begin position="155"/>
        <end position="175"/>
    </location>
</feature>
<protein>
    <submittedName>
        <fullName evidence="2">Uncharacterized protein</fullName>
    </submittedName>
</protein>
<keyword evidence="1" id="KW-0812">Transmembrane</keyword>
<name>A0A1J0GHM9_9CLOT</name>
<evidence type="ECO:0000313" key="2">
    <source>
        <dbReference type="EMBL" id="APC40865.1"/>
    </source>
</evidence>
<dbReference type="RefSeq" id="WP_071613157.1">
    <property type="nucleotide sequence ID" value="NZ_CP015756.1"/>
</dbReference>
<keyword evidence="1" id="KW-1133">Transmembrane helix</keyword>
<sequence length="230" mass="26902">MKAKLKDERIVKQSNEICARLYPLIIILTIIQVIFKYFLLTQNITDYILEINAILGSSGYLFIRTYVTGIPLFKHSDKCIHEIQNRYIMHSFYICFIIYVFGEFILMFAFDKLILSSTYVLVWIIPACIYTFKIVKNGLFVWGSKKAEVAGVKSFKVRVAIGSIFYGVVMEWKVLFKNNSFHPIGLVLVIIMAIVWGILFYFIMKSIRNKSERHSNNELMEMEQENKNNM</sequence>
<proteinExistence type="predicted"/>
<gene>
    <name evidence="2" type="ORF">A7L45_12685</name>
</gene>
<feature type="transmembrane region" description="Helical" evidence="1">
    <location>
        <begin position="116"/>
        <end position="135"/>
    </location>
</feature>
<dbReference type="KEGG" id="ceu:A7L45_12685"/>
<organism evidence="2 3">
    <name type="scientific">Clostridium estertheticum subsp. estertheticum</name>
    <dbReference type="NCBI Taxonomy" id="1552"/>
    <lineage>
        <taxon>Bacteria</taxon>
        <taxon>Bacillati</taxon>
        <taxon>Bacillota</taxon>
        <taxon>Clostridia</taxon>
        <taxon>Eubacteriales</taxon>
        <taxon>Clostridiaceae</taxon>
        <taxon>Clostridium</taxon>
    </lineage>
</organism>
<feature type="transmembrane region" description="Helical" evidence="1">
    <location>
        <begin position="181"/>
        <end position="203"/>
    </location>
</feature>
<dbReference type="EMBL" id="CP015756">
    <property type="protein sequence ID" value="APC40865.1"/>
    <property type="molecule type" value="Genomic_DNA"/>
</dbReference>
<reference evidence="3" key="1">
    <citation type="journal article" date="2016" name="Front. Microbiol.">
        <title>Complete Genome Sequence of Clostridium estertheticum DSM 8809, a Microbe Identified in Spoiled Vacuum Packed Beef.</title>
        <authorList>
            <person name="Yu Z."/>
            <person name="Gunn L."/>
            <person name="Brennan E."/>
            <person name="Reid R."/>
            <person name="Wall P.G."/>
            <person name="Gaora O.P."/>
            <person name="Hurley D."/>
            <person name="Bolton D."/>
            <person name="Fanning S."/>
        </authorList>
    </citation>
    <scope>NUCLEOTIDE SEQUENCE [LARGE SCALE GENOMIC DNA]</scope>
    <source>
        <strain evidence="3">DSM 8809</strain>
    </source>
</reference>
<feature type="transmembrane region" description="Helical" evidence="1">
    <location>
        <begin position="87"/>
        <end position="110"/>
    </location>
</feature>
<evidence type="ECO:0000313" key="3">
    <source>
        <dbReference type="Proteomes" id="UP000182569"/>
    </source>
</evidence>
<dbReference type="OrthoDB" id="9985704at2"/>
<dbReference type="Proteomes" id="UP000182569">
    <property type="component" value="Chromosome"/>
</dbReference>
<keyword evidence="3" id="KW-1185">Reference proteome</keyword>
<keyword evidence="1" id="KW-0472">Membrane</keyword>
<dbReference type="Pfam" id="PF20563">
    <property type="entry name" value="DUF6773"/>
    <property type="match status" value="1"/>
</dbReference>